<dbReference type="InterPro" id="IPR001752">
    <property type="entry name" value="Kinesin_motor_dom"/>
</dbReference>
<feature type="compositionally biased region" description="Polar residues" evidence="7">
    <location>
        <begin position="193"/>
        <end position="202"/>
    </location>
</feature>
<feature type="region of interest" description="Disordered" evidence="7">
    <location>
        <begin position="138"/>
        <end position="163"/>
    </location>
</feature>
<accession>A0AB34JY97</accession>
<dbReference type="EMBL" id="JBGBPQ010000003">
    <property type="protein sequence ID" value="KAL1527163.1"/>
    <property type="molecule type" value="Genomic_DNA"/>
</dbReference>
<evidence type="ECO:0000256" key="6">
    <source>
        <dbReference type="PROSITE-ProRule" id="PRU00283"/>
    </source>
</evidence>
<evidence type="ECO:0000256" key="2">
    <source>
        <dbReference type="ARBA" id="ARBA00022490"/>
    </source>
</evidence>
<evidence type="ECO:0000313" key="9">
    <source>
        <dbReference type="EMBL" id="KAL1527163.1"/>
    </source>
</evidence>
<dbReference type="GO" id="GO:0007019">
    <property type="term" value="P:microtubule depolymerization"/>
    <property type="evidence" value="ECO:0007669"/>
    <property type="project" value="TreeGrafter"/>
</dbReference>
<reference evidence="9 10" key="1">
    <citation type="journal article" date="2024" name="Science">
        <title>Giant polyketide synthase enzymes in the biosynthesis of giant marine polyether toxins.</title>
        <authorList>
            <person name="Fallon T.R."/>
            <person name="Shende V.V."/>
            <person name="Wierzbicki I.H."/>
            <person name="Pendleton A.L."/>
            <person name="Watervoot N.F."/>
            <person name="Auber R.P."/>
            <person name="Gonzalez D.J."/>
            <person name="Wisecaver J.H."/>
            <person name="Moore B.S."/>
        </authorList>
    </citation>
    <scope>NUCLEOTIDE SEQUENCE [LARGE SCALE GENOMIC DNA]</scope>
    <source>
        <strain evidence="9 10">12B1</strain>
    </source>
</reference>
<dbReference type="Pfam" id="PF00225">
    <property type="entry name" value="Kinesin"/>
    <property type="match status" value="1"/>
</dbReference>
<dbReference type="InterPro" id="IPR027417">
    <property type="entry name" value="P-loop_NTPase"/>
</dbReference>
<feature type="binding site" evidence="6">
    <location>
        <begin position="354"/>
        <end position="361"/>
    </location>
    <ligand>
        <name>ATP</name>
        <dbReference type="ChEBI" id="CHEBI:30616"/>
    </ligand>
</feature>
<evidence type="ECO:0000256" key="5">
    <source>
        <dbReference type="ARBA" id="ARBA00023212"/>
    </source>
</evidence>
<dbReference type="GO" id="GO:0007018">
    <property type="term" value="P:microtubule-based movement"/>
    <property type="evidence" value="ECO:0007669"/>
    <property type="project" value="InterPro"/>
</dbReference>
<dbReference type="GO" id="GO:0005524">
    <property type="term" value="F:ATP binding"/>
    <property type="evidence" value="ECO:0007669"/>
    <property type="project" value="UniProtKB-UniRule"/>
</dbReference>
<keyword evidence="10" id="KW-1185">Reference proteome</keyword>
<dbReference type="PROSITE" id="PS50067">
    <property type="entry name" value="KINESIN_MOTOR_2"/>
    <property type="match status" value="1"/>
</dbReference>
<dbReference type="GO" id="GO:0003777">
    <property type="term" value="F:microtubule motor activity"/>
    <property type="evidence" value="ECO:0007669"/>
    <property type="project" value="InterPro"/>
</dbReference>
<feature type="compositionally biased region" description="Pro residues" evidence="7">
    <location>
        <begin position="48"/>
        <end position="58"/>
    </location>
</feature>
<evidence type="ECO:0000256" key="3">
    <source>
        <dbReference type="ARBA" id="ARBA00022701"/>
    </source>
</evidence>
<dbReference type="InterPro" id="IPR036961">
    <property type="entry name" value="Kinesin_motor_dom_sf"/>
</dbReference>
<keyword evidence="4 6" id="KW-0505">Motor protein</keyword>
<dbReference type="GO" id="GO:0005874">
    <property type="term" value="C:microtubule"/>
    <property type="evidence" value="ECO:0007669"/>
    <property type="project" value="UniProtKB-KW"/>
</dbReference>
<dbReference type="SUPFAM" id="SSF52540">
    <property type="entry name" value="P-loop containing nucleoside triphosphate hydrolases"/>
    <property type="match status" value="1"/>
</dbReference>
<evidence type="ECO:0000313" key="10">
    <source>
        <dbReference type="Proteomes" id="UP001515480"/>
    </source>
</evidence>
<keyword evidence="5" id="KW-0206">Cytoskeleton</keyword>
<dbReference type="AlphaFoldDB" id="A0AB34JY97"/>
<dbReference type="Gene3D" id="3.40.850.10">
    <property type="entry name" value="Kinesin motor domain"/>
    <property type="match status" value="1"/>
</dbReference>
<dbReference type="PANTHER" id="PTHR47971">
    <property type="entry name" value="KINESIN-RELATED PROTEIN 6"/>
    <property type="match status" value="1"/>
</dbReference>
<evidence type="ECO:0000256" key="7">
    <source>
        <dbReference type="SAM" id="MobiDB-lite"/>
    </source>
</evidence>
<dbReference type="Proteomes" id="UP001515480">
    <property type="component" value="Unassembled WGS sequence"/>
</dbReference>
<comment type="caution">
    <text evidence="9">The sequence shown here is derived from an EMBL/GenBank/DDBJ whole genome shotgun (WGS) entry which is preliminary data.</text>
</comment>
<comment type="subcellular location">
    <subcellularLocation>
        <location evidence="1">Cytoplasm</location>
        <location evidence="1">Cytoskeleton</location>
    </subcellularLocation>
</comment>
<proteinExistence type="inferred from homology"/>
<evidence type="ECO:0000259" key="8">
    <source>
        <dbReference type="PROSITE" id="PS50067"/>
    </source>
</evidence>
<evidence type="ECO:0000256" key="1">
    <source>
        <dbReference type="ARBA" id="ARBA00004245"/>
    </source>
</evidence>
<feature type="region of interest" description="Disordered" evidence="7">
    <location>
        <begin position="184"/>
        <end position="207"/>
    </location>
</feature>
<evidence type="ECO:0000256" key="4">
    <source>
        <dbReference type="ARBA" id="ARBA00023175"/>
    </source>
</evidence>
<organism evidence="9 10">
    <name type="scientific">Prymnesium parvum</name>
    <name type="common">Toxic golden alga</name>
    <dbReference type="NCBI Taxonomy" id="97485"/>
    <lineage>
        <taxon>Eukaryota</taxon>
        <taxon>Haptista</taxon>
        <taxon>Haptophyta</taxon>
        <taxon>Prymnesiophyceae</taxon>
        <taxon>Prymnesiales</taxon>
        <taxon>Prymnesiaceae</taxon>
        <taxon>Prymnesium</taxon>
    </lineage>
</organism>
<comment type="similarity">
    <text evidence="6">Belongs to the TRAFAC class myosin-kinesin ATPase superfamily. Kinesin family.</text>
</comment>
<feature type="region of interest" description="Disordered" evidence="7">
    <location>
        <begin position="41"/>
        <end position="87"/>
    </location>
</feature>
<protein>
    <recommendedName>
        <fullName evidence="8">Kinesin motor domain-containing protein</fullName>
    </recommendedName>
</protein>
<gene>
    <name evidence="9" type="ORF">AB1Y20_015843</name>
</gene>
<keyword evidence="6" id="KW-0547">Nucleotide-binding</keyword>
<keyword evidence="2" id="KW-0963">Cytoplasm</keyword>
<keyword evidence="6" id="KW-0067">ATP-binding</keyword>
<name>A0AB34JY97_PRYPA</name>
<dbReference type="PANTHER" id="PTHR47971:SF8">
    <property type="entry name" value="KINESIN-LIKE PROTEIN"/>
    <property type="match status" value="1"/>
</dbReference>
<dbReference type="SMART" id="SM00129">
    <property type="entry name" value="KISc"/>
    <property type="match status" value="1"/>
</dbReference>
<dbReference type="InterPro" id="IPR027640">
    <property type="entry name" value="Kinesin-like_fam"/>
</dbReference>
<keyword evidence="3" id="KW-0493">Microtubule</keyword>
<dbReference type="GO" id="GO:0008017">
    <property type="term" value="F:microtubule binding"/>
    <property type="evidence" value="ECO:0007669"/>
    <property type="project" value="InterPro"/>
</dbReference>
<dbReference type="PRINTS" id="PR00380">
    <property type="entry name" value="KINESINHEAVY"/>
</dbReference>
<sequence>MVSEETQRLATSIMRIRELRALGALTEDEMHRQFHLLITPNESVRSVPPRPTDFPPAPRNTKAVTPPSKAHEPSVSPSLGTSHGEGLPLGEDTGTGWLDDFERLEHKLLRHSPLKPSPATAAAESALLQLSSACASQRGNGARNVPSYPPVPSEGLAPPASRRGASWTITGEESDALLSDVPLGPRHHLANAENASSPTDTTCGGRMNLDKRRCRQLHVASFKAAIAARRSELARGGERCPHPMPPSLLEVALAASGTRASVSAWVRKRPLLPAELARGEFDAVEAHEASGTLTTHTCLMKPDLRRMYIRHATFRPLGGVFDESASSEKVYTTVVRPLVEKALHGGCGSLFMYGQTGSGKTFTMNATHELLAAHLFDEVGVGSVQATLIEVMGRRCIDLSSRERYECQLLQAPGGPVTVDGATVLSLHSATQMQTLLRRAMALRTTQRTGVNETSSRSHAIIHLAIGGARGGELTLVDCAGSEWSADSDKHCAKRRKEGAEINSSLHALKQCVRMFAERQRSGGKGHIPFRDSLLTRLLSRSFEGKNCALSMVGCVSPGANDCEHSTSTMRTIMELSATQGKECIQTTQQVPRVKEGSSAGENAPLQRVPTKRPGAWEINWAKLEAP</sequence>
<feature type="domain" description="Kinesin motor" evidence="8">
    <location>
        <begin position="261"/>
        <end position="579"/>
    </location>
</feature>